<dbReference type="EMBL" id="CP157960">
    <property type="protein sequence ID" value="XBT91374.1"/>
    <property type="molecule type" value="Genomic_DNA"/>
</dbReference>
<proteinExistence type="predicted"/>
<gene>
    <name evidence="1" type="ORF">ABM479_11145</name>
</gene>
<dbReference type="AlphaFoldDB" id="A0AAU7RMD3"/>
<reference evidence="1" key="1">
    <citation type="submission" date="2024-06" db="EMBL/GenBank/DDBJ databases">
        <authorList>
            <person name="Li T."/>
            <person name="Gao R."/>
        </authorList>
    </citation>
    <scope>NUCLEOTIDE SEQUENCE</scope>
    <source>
        <strain evidence="1">ZPR3</strain>
    </source>
</reference>
<evidence type="ECO:0000313" key="1">
    <source>
        <dbReference type="EMBL" id="XBT91374.1"/>
    </source>
</evidence>
<protein>
    <submittedName>
        <fullName evidence="1">Uncharacterized protein</fullName>
    </submittedName>
</protein>
<sequence length="46" mass="5180">MNDAEAVARTSNHCLAKPRLIQDMKINRPENTIHIQSPNRHSGINS</sequence>
<accession>A0AAU7RMD3</accession>
<organism evidence="1">
    <name type="scientific">Rhizobium sp. ZPR3</name>
    <dbReference type="NCBI Taxonomy" id="3158967"/>
    <lineage>
        <taxon>Bacteria</taxon>
        <taxon>Pseudomonadati</taxon>
        <taxon>Pseudomonadota</taxon>
        <taxon>Alphaproteobacteria</taxon>
        <taxon>Hyphomicrobiales</taxon>
        <taxon>Rhizobiaceae</taxon>
        <taxon>Rhizobium/Agrobacterium group</taxon>
        <taxon>Rhizobium</taxon>
    </lineage>
</organism>
<name>A0AAU7RMD3_9HYPH</name>
<dbReference type="RefSeq" id="WP_349956075.1">
    <property type="nucleotide sequence ID" value="NZ_CP157960.1"/>
</dbReference>